<keyword evidence="2" id="KW-0732">Signal</keyword>
<name>A0A6P8J3X2_ACTTE</name>
<dbReference type="KEGG" id="aten:116308435"/>
<dbReference type="AlphaFoldDB" id="A0A6P8J3X2"/>
<feature type="compositionally biased region" description="Polar residues" evidence="1">
    <location>
        <begin position="114"/>
        <end position="132"/>
    </location>
</feature>
<feature type="signal peptide" evidence="2">
    <location>
        <begin position="1"/>
        <end position="21"/>
    </location>
</feature>
<feature type="compositionally biased region" description="Low complexity" evidence="1">
    <location>
        <begin position="34"/>
        <end position="64"/>
    </location>
</feature>
<protein>
    <submittedName>
        <fullName evidence="4">Micronuclear linker histone polyprotein-like</fullName>
    </submittedName>
</protein>
<evidence type="ECO:0000313" key="4">
    <source>
        <dbReference type="RefSeq" id="XP_031574711.1"/>
    </source>
</evidence>
<dbReference type="RefSeq" id="XP_031574711.1">
    <property type="nucleotide sequence ID" value="XM_031718851.1"/>
</dbReference>
<evidence type="ECO:0000256" key="1">
    <source>
        <dbReference type="SAM" id="MobiDB-lite"/>
    </source>
</evidence>
<feature type="region of interest" description="Disordered" evidence="1">
    <location>
        <begin position="236"/>
        <end position="275"/>
    </location>
</feature>
<reference evidence="4" key="1">
    <citation type="submission" date="2025-08" db="UniProtKB">
        <authorList>
            <consortium name="RefSeq"/>
        </authorList>
    </citation>
    <scope>IDENTIFICATION</scope>
    <source>
        <tissue evidence="4">Tentacle</tissue>
    </source>
</reference>
<proteinExistence type="predicted"/>
<feature type="region of interest" description="Disordered" evidence="1">
    <location>
        <begin position="201"/>
        <end position="220"/>
    </location>
</feature>
<accession>A0A6P8J3X2</accession>
<organism evidence="3 4">
    <name type="scientific">Actinia tenebrosa</name>
    <name type="common">Australian red waratah sea anemone</name>
    <dbReference type="NCBI Taxonomy" id="6105"/>
    <lineage>
        <taxon>Eukaryota</taxon>
        <taxon>Metazoa</taxon>
        <taxon>Cnidaria</taxon>
        <taxon>Anthozoa</taxon>
        <taxon>Hexacorallia</taxon>
        <taxon>Actiniaria</taxon>
        <taxon>Actiniidae</taxon>
        <taxon>Actinia</taxon>
    </lineage>
</organism>
<dbReference type="Proteomes" id="UP000515163">
    <property type="component" value="Unplaced"/>
</dbReference>
<evidence type="ECO:0000256" key="2">
    <source>
        <dbReference type="SAM" id="SignalP"/>
    </source>
</evidence>
<evidence type="ECO:0000313" key="3">
    <source>
        <dbReference type="Proteomes" id="UP000515163"/>
    </source>
</evidence>
<keyword evidence="3" id="KW-1185">Reference proteome</keyword>
<gene>
    <name evidence="4" type="primary">LOC116308435</name>
</gene>
<dbReference type="GeneID" id="116308435"/>
<feature type="compositionally biased region" description="Low complexity" evidence="1">
    <location>
        <begin position="72"/>
        <end position="94"/>
    </location>
</feature>
<dbReference type="OrthoDB" id="5985514at2759"/>
<feature type="compositionally biased region" description="Basic and acidic residues" evidence="1">
    <location>
        <begin position="238"/>
        <end position="275"/>
    </location>
</feature>
<dbReference type="InParanoid" id="A0A6P8J3X2"/>
<dbReference type="Gene3D" id="1.10.132.110">
    <property type="entry name" value="Serum amyloid A protein"/>
    <property type="match status" value="1"/>
</dbReference>
<sequence length="275" mass="29848">MRLYTIVALLIVVILTLDALGECEGWFGGRSRSRSSSSSSMSRSTSVGRSRGSSRRTSSSRRTGGIFGGGSRRSSSRSTSRTSRTRSTSRTSAGSRRRSSTRRTSGGFWGGSRKTSNNSPSKTKTVSIKKTERGTTITAGKTKAHVNNFGKIRDRDETGHRTGLGTLAKKMVSQPGKTIDAIKSFAKSYKDMKKKNVVGGNLPAHRQANKDATSKSDAQTAGAISALREQYKNFRIKQNKDGSIHIGDTRTKKERDDTMNANKQGRDDAKKKGSN</sequence>
<feature type="chain" id="PRO_5027992148" evidence="2">
    <location>
        <begin position="22"/>
        <end position="275"/>
    </location>
</feature>
<feature type="region of interest" description="Disordered" evidence="1">
    <location>
        <begin position="28"/>
        <end position="132"/>
    </location>
</feature>